<dbReference type="AlphaFoldDB" id="A0A6J4RJW6"/>
<accession>A0A6J4RJW6</accession>
<proteinExistence type="predicted"/>
<evidence type="ECO:0000259" key="1">
    <source>
        <dbReference type="Pfam" id="PF07075"/>
    </source>
</evidence>
<dbReference type="EMBL" id="CADCVL010000175">
    <property type="protein sequence ID" value="CAA9475354.1"/>
    <property type="molecule type" value="Genomic_DNA"/>
</dbReference>
<evidence type="ECO:0000313" key="3">
    <source>
        <dbReference type="EMBL" id="CAA9475354.1"/>
    </source>
</evidence>
<reference evidence="3" key="1">
    <citation type="submission" date="2020-02" db="EMBL/GenBank/DDBJ databases">
        <authorList>
            <person name="Meier V. D."/>
        </authorList>
    </citation>
    <scope>NUCLEOTIDE SEQUENCE</scope>
    <source>
        <strain evidence="3">AVDCRST_MAG65</strain>
    </source>
</reference>
<dbReference type="InterPro" id="IPR008302">
    <property type="entry name" value="NamZ"/>
</dbReference>
<sequence length="181" mass="20571">MTLGELARMYNDRQKIGAQLTVVPMQGWQRRMWWDELGLPWTNPSPNIRRLEAEIHYPGTVFFEAVNVSEGRGTSHPFEQVGAPWLDNRQVAARMNAMQLPGVRFEALDIPVAPTGRKFPGETLRGVRFVVTDRDAYRPIAASLLMIDLIRRLHPKEFQWRGPNARDPGMLTIERHGGSAA</sequence>
<dbReference type="PANTHER" id="PTHR42915">
    <property type="entry name" value="HYPOTHETICAL 460 KDA PROTEIN IN FEUA-SIGW INTERGENIC REGION [PRECURSOR]"/>
    <property type="match status" value="1"/>
</dbReference>
<dbReference type="Pfam" id="PF20732">
    <property type="entry name" value="NamZ_C"/>
    <property type="match status" value="1"/>
</dbReference>
<protein>
    <submittedName>
        <fullName evidence="3">Protein YzbB</fullName>
    </submittedName>
</protein>
<dbReference type="Gene3D" id="3.90.1150.140">
    <property type="match status" value="1"/>
</dbReference>
<dbReference type="Pfam" id="PF07075">
    <property type="entry name" value="NamZ_N"/>
    <property type="match status" value="1"/>
</dbReference>
<name>A0A6J4RJW6_9ACTN</name>
<dbReference type="GO" id="GO:0033922">
    <property type="term" value="F:peptidoglycan beta-N-acetylmuramidase activity"/>
    <property type="evidence" value="ECO:0007669"/>
    <property type="project" value="InterPro"/>
</dbReference>
<gene>
    <name evidence="3" type="ORF">AVDCRST_MAG65-1078</name>
</gene>
<organism evidence="3">
    <name type="scientific">uncultured Solirubrobacteraceae bacterium</name>
    <dbReference type="NCBI Taxonomy" id="1162706"/>
    <lineage>
        <taxon>Bacteria</taxon>
        <taxon>Bacillati</taxon>
        <taxon>Actinomycetota</taxon>
        <taxon>Thermoleophilia</taxon>
        <taxon>Solirubrobacterales</taxon>
        <taxon>Solirubrobacteraceae</taxon>
        <taxon>environmental samples</taxon>
    </lineage>
</organism>
<evidence type="ECO:0000259" key="2">
    <source>
        <dbReference type="Pfam" id="PF20732"/>
    </source>
</evidence>
<feature type="domain" description="Peptidoglycan beta-N-acetylmuramidase NamZ C-terminal" evidence="2">
    <location>
        <begin position="56"/>
        <end position="179"/>
    </location>
</feature>
<feature type="non-terminal residue" evidence="3">
    <location>
        <position position="181"/>
    </location>
</feature>
<feature type="domain" description="Peptidoglycan beta-N-acetylmuramidase NamZ N-terminal" evidence="1">
    <location>
        <begin position="1"/>
        <end position="51"/>
    </location>
</feature>
<dbReference type="InterPro" id="IPR048503">
    <property type="entry name" value="NamZ_C"/>
</dbReference>
<dbReference type="InterPro" id="IPR048502">
    <property type="entry name" value="NamZ_N"/>
</dbReference>
<dbReference type="PANTHER" id="PTHR42915:SF1">
    <property type="entry name" value="PEPTIDOGLYCAN BETA-N-ACETYLMURAMIDASE NAMZ"/>
    <property type="match status" value="1"/>
</dbReference>